<dbReference type="HOGENOM" id="CLU_3347735_0_0_11"/>
<dbReference type="AlphaFoldDB" id="A9WPN7"/>
<dbReference type="EMBL" id="CP000910">
    <property type="protein sequence ID" value="ABY23031.1"/>
    <property type="molecule type" value="Genomic_DNA"/>
</dbReference>
<organism evidence="1 2">
    <name type="scientific">Renibacterium salmoninarum (strain ATCC 33209 / DSM 20767 / JCM 11484 / NBRC 15589 / NCIMB 2235)</name>
    <dbReference type="NCBI Taxonomy" id="288705"/>
    <lineage>
        <taxon>Bacteria</taxon>
        <taxon>Bacillati</taxon>
        <taxon>Actinomycetota</taxon>
        <taxon>Actinomycetes</taxon>
        <taxon>Micrococcales</taxon>
        <taxon>Micrococcaceae</taxon>
        <taxon>Renibacterium</taxon>
    </lineage>
</organism>
<evidence type="ECO:0000313" key="2">
    <source>
        <dbReference type="Proteomes" id="UP000002007"/>
    </source>
</evidence>
<accession>A9WPN7</accession>
<dbReference type="KEGG" id="rsa:RSal33209_1294"/>
<proteinExistence type="predicted"/>
<dbReference type="Proteomes" id="UP000002007">
    <property type="component" value="Chromosome"/>
</dbReference>
<sequence>MEIEDCEKLDGKFGFFFQARRIVIYFELIPKVSISFV</sequence>
<name>A9WPN7_RENSM</name>
<evidence type="ECO:0000313" key="1">
    <source>
        <dbReference type="EMBL" id="ABY23031.1"/>
    </source>
</evidence>
<gene>
    <name evidence="1" type="ordered locus">RSal33209_1294</name>
</gene>
<protein>
    <submittedName>
        <fullName evidence="1">Uncharacterized protein</fullName>
    </submittedName>
</protein>
<keyword evidence="2" id="KW-1185">Reference proteome</keyword>
<reference evidence="2" key="1">
    <citation type="journal article" date="2008" name="J. Bacteriol.">
        <title>Genome sequence of the fish pathogen Renibacterium salmoninarum suggests reductive evolution away from an environmental Arthrobacter ancestor.</title>
        <authorList>
            <person name="Wiens G.D."/>
            <person name="Rockey D.D."/>
            <person name="Wu Z."/>
            <person name="Chang J."/>
            <person name="Levy R."/>
            <person name="Crane S."/>
            <person name="Chen D.S."/>
            <person name="Capri G.R."/>
            <person name="Burnett J.R."/>
            <person name="Sudheesh P.S."/>
            <person name="Schipma M.J."/>
            <person name="Burd H."/>
            <person name="Bhattacharyya A."/>
            <person name="Rhodes L.D."/>
            <person name="Kaul R."/>
            <person name="Strom M.S."/>
        </authorList>
    </citation>
    <scope>NUCLEOTIDE SEQUENCE [LARGE SCALE GENOMIC DNA]</scope>
    <source>
        <strain evidence="2">ATCC 33209 / DSM 20767 / JCM 11484 / NBRC 15589 / NCIMB 2235</strain>
    </source>
</reference>